<feature type="compositionally biased region" description="Low complexity" evidence="1">
    <location>
        <begin position="66"/>
        <end position="89"/>
    </location>
</feature>
<feature type="compositionally biased region" description="Polar residues" evidence="1">
    <location>
        <begin position="419"/>
        <end position="436"/>
    </location>
</feature>
<dbReference type="OrthoDB" id="2590867at2759"/>
<evidence type="ECO:0000313" key="3">
    <source>
        <dbReference type="Proteomes" id="UP000241818"/>
    </source>
</evidence>
<dbReference type="AlphaFoldDB" id="A0A2T3AXI1"/>
<feature type="compositionally biased region" description="Polar residues" evidence="1">
    <location>
        <begin position="42"/>
        <end position="55"/>
    </location>
</feature>
<feature type="compositionally biased region" description="Basic and acidic residues" evidence="1">
    <location>
        <begin position="221"/>
        <end position="230"/>
    </location>
</feature>
<organism evidence="2 3">
    <name type="scientific">Amorphotheca resinae ATCC 22711</name>
    <dbReference type="NCBI Taxonomy" id="857342"/>
    <lineage>
        <taxon>Eukaryota</taxon>
        <taxon>Fungi</taxon>
        <taxon>Dikarya</taxon>
        <taxon>Ascomycota</taxon>
        <taxon>Pezizomycotina</taxon>
        <taxon>Leotiomycetes</taxon>
        <taxon>Helotiales</taxon>
        <taxon>Amorphothecaceae</taxon>
        <taxon>Amorphotheca</taxon>
    </lineage>
</organism>
<feature type="compositionally biased region" description="Low complexity" evidence="1">
    <location>
        <begin position="277"/>
        <end position="310"/>
    </location>
</feature>
<dbReference type="STRING" id="857342.A0A2T3AXI1"/>
<dbReference type="RefSeq" id="XP_024719331.1">
    <property type="nucleotide sequence ID" value="XM_024867670.1"/>
</dbReference>
<evidence type="ECO:0000256" key="1">
    <source>
        <dbReference type="SAM" id="MobiDB-lite"/>
    </source>
</evidence>
<feature type="compositionally biased region" description="Low complexity" evidence="1">
    <location>
        <begin position="444"/>
        <end position="455"/>
    </location>
</feature>
<feature type="region of interest" description="Disordered" evidence="1">
    <location>
        <begin position="1"/>
        <end position="661"/>
    </location>
</feature>
<feature type="compositionally biased region" description="Basic and acidic residues" evidence="1">
    <location>
        <begin position="400"/>
        <end position="418"/>
    </location>
</feature>
<dbReference type="EMBL" id="KZ679014">
    <property type="protein sequence ID" value="PSS13340.1"/>
    <property type="molecule type" value="Genomic_DNA"/>
</dbReference>
<feature type="compositionally biased region" description="Basic and acidic residues" evidence="1">
    <location>
        <begin position="374"/>
        <end position="386"/>
    </location>
</feature>
<dbReference type="GeneID" id="36575751"/>
<feature type="compositionally biased region" description="Basic and acidic residues" evidence="1">
    <location>
        <begin position="237"/>
        <end position="250"/>
    </location>
</feature>
<feature type="compositionally biased region" description="Basic residues" evidence="1">
    <location>
        <begin position="1"/>
        <end position="12"/>
    </location>
</feature>
<protein>
    <submittedName>
        <fullName evidence="2">Uncharacterized protein</fullName>
    </submittedName>
</protein>
<feature type="compositionally biased region" description="Polar residues" evidence="1">
    <location>
        <begin position="156"/>
        <end position="166"/>
    </location>
</feature>
<name>A0A2T3AXI1_AMORE</name>
<feature type="compositionally biased region" description="Low complexity" evidence="1">
    <location>
        <begin position="172"/>
        <end position="184"/>
    </location>
</feature>
<dbReference type="InParanoid" id="A0A2T3AXI1"/>
<feature type="compositionally biased region" description="Basic and acidic residues" evidence="1">
    <location>
        <begin position="337"/>
        <end position="346"/>
    </location>
</feature>
<feature type="compositionally biased region" description="Polar residues" evidence="1">
    <location>
        <begin position="474"/>
        <end position="485"/>
    </location>
</feature>
<feature type="compositionally biased region" description="Basic and acidic residues" evidence="1">
    <location>
        <begin position="22"/>
        <end position="41"/>
    </location>
</feature>
<keyword evidence="3" id="KW-1185">Reference proteome</keyword>
<feature type="compositionally biased region" description="Low complexity" evidence="1">
    <location>
        <begin position="106"/>
        <end position="117"/>
    </location>
</feature>
<dbReference type="Proteomes" id="UP000241818">
    <property type="component" value="Unassembled WGS sequence"/>
</dbReference>
<feature type="compositionally biased region" description="Basic and acidic residues" evidence="1">
    <location>
        <begin position="619"/>
        <end position="631"/>
    </location>
</feature>
<proteinExistence type="predicted"/>
<feature type="compositionally biased region" description="Basic and acidic residues" evidence="1">
    <location>
        <begin position="144"/>
        <end position="154"/>
    </location>
</feature>
<reference evidence="2 3" key="1">
    <citation type="journal article" date="2018" name="New Phytol.">
        <title>Comparative genomics and transcriptomics depict ericoid mycorrhizal fungi as versatile saprotrophs and plant mutualists.</title>
        <authorList>
            <person name="Martino E."/>
            <person name="Morin E."/>
            <person name="Grelet G.A."/>
            <person name="Kuo A."/>
            <person name="Kohler A."/>
            <person name="Daghino S."/>
            <person name="Barry K.W."/>
            <person name="Cichocki N."/>
            <person name="Clum A."/>
            <person name="Dockter R.B."/>
            <person name="Hainaut M."/>
            <person name="Kuo R.C."/>
            <person name="LaButti K."/>
            <person name="Lindahl B.D."/>
            <person name="Lindquist E.A."/>
            <person name="Lipzen A."/>
            <person name="Khouja H.R."/>
            <person name="Magnuson J."/>
            <person name="Murat C."/>
            <person name="Ohm R.A."/>
            <person name="Singer S.W."/>
            <person name="Spatafora J.W."/>
            <person name="Wang M."/>
            <person name="Veneault-Fourrey C."/>
            <person name="Henrissat B."/>
            <person name="Grigoriev I.V."/>
            <person name="Martin F.M."/>
            <person name="Perotto S."/>
        </authorList>
    </citation>
    <scope>NUCLEOTIDE SEQUENCE [LARGE SCALE GENOMIC DNA]</scope>
    <source>
        <strain evidence="2 3">ATCC 22711</strain>
    </source>
</reference>
<accession>A0A2T3AXI1</accession>
<evidence type="ECO:0000313" key="2">
    <source>
        <dbReference type="EMBL" id="PSS13340.1"/>
    </source>
</evidence>
<sequence>MEKFKKIISHHKKSDDGSLYENGERLSDEGSHPRDYVERDNASGTGNRFTTGEGNTSRHLDSGKNTTTGTSTTRPQNTGVSSGTTTSETYPAQVAGSGAGEGGKLSSSTGATTTSTSKHTGNNRLGREPSEGGTAGGGYLHRQNTRENLRKDAGYDTNSTSQSSGQHIGKDATTAGTIGTTAGGVHDHYKTGRPTPIFTDIGGPHKTYTANRLDPSIDTSGKVELEDAHHHSPTHGGGDKSADEFHHLKSDTPVSVSRGGSLAGSERSSKRDLGVASTTGISTTTSKGSTPDILDTTGTYATTGYNATGTHKTTSSSDKDLGIDRATSTSNAGLAEPELRKPESERATGVASTTGESGRHVGSETAGSTGRASSAEHEYKKLEKGDSASTGPAPHTAGPHKHDWMNKLDPRVHSKLEPEQTTSSGASADKTTSGTSYRKDSDYAGDSDGASGTGYEADKHRHKKTDSGVAGISPSDNKANSTLESGRSKEQSYSRDAAAVGGGGEYENDKPQRVFPLTGKPATSEDYKSSTTDLPVRTGHDNYGRDATGGAGGVGVADYGYNKHEGVGSSGADPVSGPGHEQRKHQGKEEPYVLKNSYPNESKTASDESGKPISGTTDKYGKEDLSSDFKDTSPTGAQDFLKQESRNLGTTVLNHDGLKKL</sequence>
<gene>
    <name evidence="2" type="ORF">M430DRAFT_44119</name>
</gene>